<feature type="transmembrane region" description="Helical" evidence="2">
    <location>
        <begin position="110"/>
        <end position="136"/>
    </location>
</feature>
<evidence type="ECO:0000313" key="3">
    <source>
        <dbReference type="EMBL" id="KHN80786.1"/>
    </source>
</evidence>
<reference evidence="3 4" key="1">
    <citation type="submission" date="2014-11" db="EMBL/GenBank/DDBJ databases">
        <title>Genetic blueprint of the zoonotic pathogen Toxocara canis.</title>
        <authorList>
            <person name="Zhu X.-Q."/>
            <person name="Korhonen P.K."/>
            <person name="Cai H."/>
            <person name="Young N.D."/>
            <person name="Nejsum P."/>
            <person name="von Samson-Himmelstjerna G."/>
            <person name="Boag P.R."/>
            <person name="Tan P."/>
            <person name="Li Q."/>
            <person name="Min J."/>
            <person name="Yang Y."/>
            <person name="Wang X."/>
            <person name="Fang X."/>
            <person name="Hall R.S."/>
            <person name="Hofmann A."/>
            <person name="Sternberg P.W."/>
            <person name="Jex A.R."/>
            <person name="Gasser R.B."/>
        </authorList>
    </citation>
    <scope>NUCLEOTIDE SEQUENCE [LARGE SCALE GENOMIC DNA]</scope>
    <source>
        <strain evidence="3">PN_DK_2014</strain>
    </source>
</reference>
<name>A0A0B2VB93_TOXCA</name>
<feature type="region of interest" description="Disordered" evidence="1">
    <location>
        <begin position="285"/>
        <end position="352"/>
    </location>
</feature>
<dbReference type="AlphaFoldDB" id="A0A0B2VB93"/>
<feature type="transmembrane region" description="Helical" evidence="2">
    <location>
        <begin position="239"/>
        <end position="256"/>
    </location>
</feature>
<feature type="transmembrane region" description="Helical" evidence="2">
    <location>
        <begin position="33"/>
        <end position="59"/>
    </location>
</feature>
<dbReference type="OrthoDB" id="5780344at2759"/>
<keyword evidence="4" id="KW-1185">Reference proteome</keyword>
<feature type="compositionally biased region" description="Polar residues" evidence="1">
    <location>
        <begin position="285"/>
        <end position="302"/>
    </location>
</feature>
<evidence type="ECO:0000313" key="4">
    <source>
        <dbReference type="Proteomes" id="UP000031036"/>
    </source>
</evidence>
<keyword evidence="2" id="KW-0812">Transmembrane</keyword>
<dbReference type="EMBL" id="JPKZ01001678">
    <property type="protein sequence ID" value="KHN80786.1"/>
    <property type="molecule type" value="Genomic_DNA"/>
</dbReference>
<dbReference type="Proteomes" id="UP000031036">
    <property type="component" value="Unassembled WGS sequence"/>
</dbReference>
<feature type="compositionally biased region" description="Basic and acidic residues" evidence="1">
    <location>
        <begin position="325"/>
        <end position="339"/>
    </location>
</feature>
<gene>
    <name evidence="3" type="ORF">Tcan_09818</name>
</gene>
<organism evidence="3 4">
    <name type="scientific">Toxocara canis</name>
    <name type="common">Canine roundworm</name>
    <dbReference type="NCBI Taxonomy" id="6265"/>
    <lineage>
        <taxon>Eukaryota</taxon>
        <taxon>Metazoa</taxon>
        <taxon>Ecdysozoa</taxon>
        <taxon>Nematoda</taxon>
        <taxon>Chromadorea</taxon>
        <taxon>Rhabditida</taxon>
        <taxon>Spirurina</taxon>
        <taxon>Ascaridomorpha</taxon>
        <taxon>Ascaridoidea</taxon>
        <taxon>Toxocaridae</taxon>
        <taxon>Toxocara</taxon>
    </lineage>
</organism>
<comment type="caution">
    <text evidence="3">The sequence shown here is derived from an EMBL/GenBank/DDBJ whole genome shotgun (WGS) entry which is preliminary data.</text>
</comment>
<accession>A0A0B2VB93</accession>
<proteinExistence type="predicted"/>
<feature type="transmembrane region" description="Helical" evidence="2">
    <location>
        <begin position="148"/>
        <end position="171"/>
    </location>
</feature>
<evidence type="ECO:0000256" key="1">
    <source>
        <dbReference type="SAM" id="MobiDB-lite"/>
    </source>
</evidence>
<evidence type="ECO:0000256" key="2">
    <source>
        <dbReference type="SAM" id="Phobius"/>
    </source>
</evidence>
<sequence length="352" mass="40214">MEDVKLGQQQLERQLENFRNIAKHRQAAKIIRWMYHFPLIISITVFISQLFNVGILFSYSRDFNKLFDLLLEYMNRTEVVSAVNADSDPYHIEGINSERLEVVDKYHEQLWSLFVSEVIELLIPVFNMSVFGWIFFTKGGLHARVKIIYIMTPALALLLSLSQACMIQISLADRIHHVRFILGKIISPLLEHNPNGSRPIEQTFDCQFWDGDENGGRNSTPSCSSVLHDEVVSLTTLDVIIFLHIIPIVVFLYVLLRNLAEGDAEHLFLYVERLEHRIEEECSPSVSSITTTTEGVSSSQTEKINEIPRPSSMDELKTVVSNLLKPRDDHSENDAEPPKQIHVVNAEKASEV</sequence>
<protein>
    <submittedName>
        <fullName evidence="3">Uncharacterized protein</fullName>
    </submittedName>
</protein>
<keyword evidence="2" id="KW-1133">Transmembrane helix</keyword>
<dbReference type="OMA" id="ANTIIFA"/>
<keyword evidence="2" id="KW-0472">Membrane</keyword>